<dbReference type="PANTHER" id="PTHR21549">
    <property type="entry name" value="MUTATED IN BLADDER CANCER 1"/>
    <property type="match status" value="1"/>
</dbReference>
<evidence type="ECO:0000256" key="2">
    <source>
        <dbReference type="SAM" id="Coils"/>
    </source>
</evidence>
<dbReference type="PANTHER" id="PTHR21549:SF0">
    <property type="entry name" value="COILED-COIL DOMAIN-CONTAINING PROTEIN 112"/>
    <property type="match status" value="1"/>
</dbReference>
<keyword evidence="4" id="KW-1185">Reference proteome</keyword>
<dbReference type="Proteomes" id="UP000001307">
    <property type="component" value="Unassembled WGS sequence"/>
</dbReference>
<proteinExistence type="predicted"/>
<feature type="coiled-coil region" evidence="2">
    <location>
        <begin position="127"/>
        <end position="168"/>
    </location>
</feature>
<organism evidence="3">
    <name type="scientific">Oikopleura dioica</name>
    <name type="common">Tunicate</name>
    <dbReference type="NCBI Taxonomy" id="34765"/>
    <lineage>
        <taxon>Eukaryota</taxon>
        <taxon>Metazoa</taxon>
        <taxon>Chordata</taxon>
        <taxon>Tunicata</taxon>
        <taxon>Appendicularia</taxon>
        <taxon>Copelata</taxon>
        <taxon>Oikopleuridae</taxon>
        <taxon>Oikopleura</taxon>
    </lineage>
</organism>
<dbReference type="AlphaFoldDB" id="E4X717"/>
<keyword evidence="1 2" id="KW-0175">Coiled coil</keyword>
<evidence type="ECO:0000256" key="1">
    <source>
        <dbReference type="ARBA" id="ARBA00023054"/>
    </source>
</evidence>
<evidence type="ECO:0000313" key="4">
    <source>
        <dbReference type="Proteomes" id="UP000001307"/>
    </source>
</evidence>
<name>E4X717_OIKDI</name>
<dbReference type="OrthoDB" id="2152435at2759"/>
<accession>E4X717</accession>
<protein>
    <submittedName>
        <fullName evidence="3">Uncharacterized protein</fullName>
    </submittedName>
</protein>
<gene>
    <name evidence="3" type="ORF">GSOID_T00003141001</name>
</gene>
<dbReference type="InterPro" id="IPR039902">
    <property type="entry name" value="CCDC148/CCDC112"/>
</dbReference>
<dbReference type="InParanoid" id="E4X717"/>
<dbReference type="EMBL" id="FN653027">
    <property type="protein sequence ID" value="CBY07789.1"/>
    <property type="molecule type" value="Genomic_DNA"/>
</dbReference>
<sequence>MEVFKELELKYRSIEADLTRFLTKNSHFTEHESAFEKIAEQYSSGNNFGDLSCELLVILALIESNNQKRIVSSEIGKIRHQTKKCREYTNCIIPDIPNEHVTAKFQQELENAHNMMISFKQHRSEEFESLRKQEASLNREIDLITRRAKEIERNKEVVKEKESQFNERLTRKEEILDNRQRAVQQFQNFVAKHGHCGSWNTVDHSVFVKTWKKMKGNSVTSFEDEQLDEESELMDQFQQALPGRTSEDIKSHLQFYRRYSVLEHGQRTAIEKWRKDKRKRLEEYQSQQVDKEIVELEKKGRFGEKINQHAAANRVLKIL</sequence>
<evidence type="ECO:0000313" key="3">
    <source>
        <dbReference type="EMBL" id="CBY07789.1"/>
    </source>
</evidence>
<reference evidence="3" key="1">
    <citation type="journal article" date="2010" name="Science">
        <title>Plasticity of animal genome architecture unmasked by rapid evolution of a pelagic tunicate.</title>
        <authorList>
            <person name="Denoeud F."/>
            <person name="Henriet S."/>
            <person name="Mungpakdee S."/>
            <person name="Aury J.M."/>
            <person name="Da Silva C."/>
            <person name="Brinkmann H."/>
            <person name="Mikhaleva J."/>
            <person name="Olsen L.C."/>
            <person name="Jubin C."/>
            <person name="Canestro C."/>
            <person name="Bouquet J.M."/>
            <person name="Danks G."/>
            <person name="Poulain J."/>
            <person name="Campsteijn C."/>
            <person name="Adamski M."/>
            <person name="Cross I."/>
            <person name="Yadetie F."/>
            <person name="Muffato M."/>
            <person name="Louis A."/>
            <person name="Butcher S."/>
            <person name="Tsagkogeorga G."/>
            <person name="Konrad A."/>
            <person name="Singh S."/>
            <person name="Jensen M.F."/>
            <person name="Cong E.H."/>
            <person name="Eikeseth-Otteraa H."/>
            <person name="Noel B."/>
            <person name="Anthouard V."/>
            <person name="Porcel B.M."/>
            <person name="Kachouri-Lafond R."/>
            <person name="Nishino A."/>
            <person name="Ugolini M."/>
            <person name="Chourrout P."/>
            <person name="Nishida H."/>
            <person name="Aasland R."/>
            <person name="Huzurbazar S."/>
            <person name="Westhof E."/>
            <person name="Delsuc F."/>
            <person name="Lehrach H."/>
            <person name="Reinhardt R."/>
            <person name="Weissenbach J."/>
            <person name="Roy S.W."/>
            <person name="Artiguenave F."/>
            <person name="Postlethwait J.H."/>
            <person name="Manak J.R."/>
            <person name="Thompson E.M."/>
            <person name="Jaillon O."/>
            <person name="Du Pasquier L."/>
            <person name="Boudinot P."/>
            <person name="Liberles D.A."/>
            <person name="Volff J.N."/>
            <person name="Philippe H."/>
            <person name="Lenhard B."/>
            <person name="Roest Crollius H."/>
            <person name="Wincker P."/>
            <person name="Chourrout D."/>
        </authorList>
    </citation>
    <scope>NUCLEOTIDE SEQUENCE [LARGE SCALE GENOMIC DNA]</scope>
</reference>